<feature type="domain" description="Thioredoxin" evidence="8">
    <location>
        <begin position="149"/>
        <end position="273"/>
    </location>
</feature>
<feature type="domain" description="J" evidence="7">
    <location>
        <begin position="19"/>
        <end position="85"/>
    </location>
</feature>
<sequence length="504" mass="57339">MYKILIIGVLCLAVFADEDYYKILGIPRNADEKAIKKAFKKLTLKYHPDKNLDNKEEAEEKFMKIANAYEVLSDPEKRKIYDTQGEEGLKRNGQGGNQGPFNAENIFSQFFRNAGGGFGGGGFGGGGFNIKFDMGGGGGFKQTFTSGGQKQQEPEPQVENFFTNTDVVELNLGNLKMLYRRNEIWMILFYNPAQKASKDLKDEWINIAHKLYGTIKIAAVNCDEDEELCEEYDVKITPTVLYFPDNTALKHEEYKGEKNFQKISDFAVGKMQSFVRFVNSNNYQEFLESEPDSSKILLFTEKKITPPLLKALSKEFKGKVLFGEVRSSDNKLITEFNIEKFPTLVGISDPLNVYSGDINRDKLEKWVRDFMYSNKGAKEKNYKEMTRGLALTGKCGASDSSLCFIWMMGKDDNISKEILKSLSEVFARDPISFYWLDAEKYKSYADAFEGNIVILRGKRKKYIKVDCELKMECMVEVATLAISGQGDYRKIDVLPELQENKNDL</sequence>
<evidence type="ECO:0000259" key="7">
    <source>
        <dbReference type="PROSITE" id="PS50076"/>
    </source>
</evidence>
<dbReference type="Proteomes" id="UP000187209">
    <property type="component" value="Unassembled WGS sequence"/>
</dbReference>
<comment type="subcellular location">
    <subcellularLocation>
        <location evidence="1">Endoplasmic reticulum membrane</location>
        <topology evidence="1">Single-pass type IV membrane protein</topology>
    </subcellularLocation>
</comment>
<dbReference type="InterPro" id="IPR018253">
    <property type="entry name" value="DnaJ_domain_CS"/>
</dbReference>
<dbReference type="GO" id="GO:0005789">
    <property type="term" value="C:endoplasmic reticulum membrane"/>
    <property type="evidence" value="ECO:0007669"/>
    <property type="project" value="UniProtKB-SubCell"/>
</dbReference>
<dbReference type="Pfam" id="PF00226">
    <property type="entry name" value="DnaJ"/>
    <property type="match status" value="1"/>
</dbReference>
<evidence type="ECO:0000313" key="10">
    <source>
        <dbReference type="Proteomes" id="UP000187209"/>
    </source>
</evidence>
<dbReference type="OrthoDB" id="445556at2759"/>
<evidence type="ECO:0000256" key="4">
    <source>
        <dbReference type="ARBA" id="ARBA00035002"/>
    </source>
</evidence>
<dbReference type="SMART" id="SM00271">
    <property type="entry name" value="DnaJ"/>
    <property type="match status" value="1"/>
</dbReference>
<feature type="signal peptide" evidence="6">
    <location>
        <begin position="1"/>
        <end position="16"/>
    </location>
</feature>
<dbReference type="GO" id="GO:0006914">
    <property type="term" value="P:autophagy"/>
    <property type="evidence" value="ECO:0007669"/>
    <property type="project" value="UniProtKB-KW"/>
</dbReference>
<dbReference type="EMBL" id="MPUH01000654">
    <property type="protein sequence ID" value="OMJ76060.1"/>
    <property type="molecule type" value="Genomic_DNA"/>
</dbReference>
<dbReference type="PROSITE" id="PS50076">
    <property type="entry name" value="DNAJ_2"/>
    <property type="match status" value="1"/>
</dbReference>
<organism evidence="9 10">
    <name type="scientific">Stentor coeruleus</name>
    <dbReference type="NCBI Taxonomy" id="5963"/>
    <lineage>
        <taxon>Eukaryota</taxon>
        <taxon>Sar</taxon>
        <taxon>Alveolata</taxon>
        <taxon>Ciliophora</taxon>
        <taxon>Postciliodesmatophora</taxon>
        <taxon>Heterotrichea</taxon>
        <taxon>Heterotrichida</taxon>
        <taxon>Stentoridae</taxon>
        <taxon>Stentor</taxon>
    </lineage>
</organism>
<feature type="chain" id="PRO_5013091091" description="DnaJ homolog subfamily C member 16" evidence="6">
    <location>
        <begin position="17"/>
        <end position="504"/>
    </location>
</feature>
<keyword evidence="6" id="KW-0732">Signal</keyword>
<dbReference type="InterPro" id="IPR036869">
    <property type="entry name" value="J_dom_sf"/>
</dbReference>
<evidence type="ECO:0000313" key="9">
    <source>
        <dbReference type="EMBL" id="OMJ76060.1"/>
    </source>
</evidence>
<protein>
    <recommendedName>
        <fullName evidence="2">DnaJ homolog subfamily C member 16</fullName>
    </recommendedName>
    <alternativeName>
        <fullName evidence="5">Endoplasmic reticulum DNA J domain-containing protein 8</fullName>
    </alternativeName>
</protein>
<comment type="caution">
    <text evidence="9">The sequence shown here is derived from an EMBL/GenBank/DDBJ whole genome shotgun (WGS) entry which is preliminary data.</text>
</comment>
<dbReference type="Gene3D" id="1.10.287.110">
    <property type="entry name" value="DnaJ domain"/>
    <property type="match status" value="1"/>
</dbReference>
<evidence type="ECO:0000256" key="5">
    <source>
        <dbReference type="ARBA" id="ARBA00035043"/>
    </source>
</evidence>
<dbReference type="SUPFAM" id="SSF52833">
    <property type="entry name" value="Thioredoxin-like"/>
    <property type="match status" value="2"/>
</dbReference>
<dbReference type="PROSITE" id="PS00636">
    <property type="entry name" value="DNAJ_1"/>
    <property type="match status" value="1"/>
</dbReference>
<reference evidence="9 10" key="1">
    <citation type="submission" date="2016-11" db="EMBL/GenBank/DDBJ databases">
        <title>The macronuclear genome of Stentor coeruleus: a giant cell with tiny introns.</title>
        <authorList>
            <person name="Slabodnick M."/>
            <person name="Ruby J.G."/>
            <person name="Reiff S.B."/>
            <person name="Swart E.C."/>
            <person name="Gosai S."/>
            <person name="Prabakaran S."/>
            <person name="Witkowska E."/>
            <person name="Larue G.E."/>
            <person name="Fisher S."/>
            <person name="Freeman R.M."/>
            <person name="Gunawardena J."/>
            <person name="Chu W."/>
            <person name="Stover N.A."/>
            <person name="Gregory B.D."/>
            <person name="Nowacki M."/>
            <person name="Derisi J."/>
            <person name="Roy S.W."/>
            <person name="Marshall W.F."/>
            <person name="Sood P."/>
        </authorList>
    </citation>
    <scope>NUCLEOTIDE SEQUENCE [LARGE SCALE GENOMIC DNA]</scope>
    <source>
        <strain evidence="9">WM001</strain>
    </source>
</reference>
<dbReference type="InterPro" id="IPR036249">
    <property type="entry name" value="Thioredoxin-like_sf"/>
</dbReference>
<dbReference type="PROSITE" id="PS51352">
    <property type="entry name" value="THIOREDOXIN_2"/>
    <property type="match status" value="1"/>
</dbReference>
<dbReference type="InterPro" id="IPR001623">
    <property type="entry name" value="DnaJ_domain"/>
</dbReference>
<name>A0A1R2BH32_9CILI</name>
<proteinExistence type="predicted"/>
<dbReference type="Gene3D" id="3.40.30.10">
    <property type="entry name" value="Glutaredoxin"/>
    <property type="match status" value="2"/>
</dbReference>
<evidence type="ECO:0000256" key="1">
    <source>
        <dbReference type="ARBA" id="ARBA00004163"/>
    </source>
</evidence>
<gene>
    <name evidence="9" type="ORF">SteCoe_24666</name>
</gene>
<evidence type="ECO:0000259" key="8">
    <source>
        <dbReference type="PROSITE" id="PS51352"/>
    </source>
</evidence>
<evidence type="ECO:0000256" key="6">
    <source>
        <dbReference type="SAM" id="SignalP"/>
    </source>
</evidence>
<dbReference type="SUPFAM" id="SSF46565">
    <property type="entry name" value="Chaperone J-domain"/>
    <property type="match status" value="1"/>
</dbReference>
<dbReference type="AlphaFoldDB" id="A0A1R2BH32"/>
<dbReference type="Pfam" id="PF00085">
    <property type="entry name" value="Thioredoxin"/>
    <property type="match status" value="1"/>
</dbReference>
<dbReference type="PRINTS" id="PR00625">
    <property type="entry name" value="JDOMAIN"/>
</dbReference>
<dbReference type="CDD" id="cd06257">
    <property type="entry name" value="DnaJ"/>
    <property type="match status" value="1"/>
</dbReference>
<dbReference type="InterPro" id="IPR052842">
    <property type="entry name" value="ER_Co-chaperone"/>
</dbReference>
<evidence type="ECO:0000256" key="2">
    <source>
        <dbReference type="ARBA" id="ARBA00020921"/>
    </source>
</evidence>
<keyword evidence="10" id="KW-1185">Reference proteome</keyword>
<dbReference type="PANTHER" id="PTHR45184:SF2">
    <property type="entry name" value="CHROMOSOME UNDETERMINED SCAFFOLD_102, WHOLE GENOME SHOTGUN SEQUENCE"/>
    <property type="match status" value="1"/>
</dbReference>
<evidence type="ECO:0000256" key="3">
    <source>
        <dbReference type="ARBA" id="ARBA00023006"/>
    </source>
</evidence>
<accession>A0A1R2BH32</accession>
<dbReference type="InterPro" id="IPR013766">
    <property type="entry name" value="Thioredoxin_domain"/>
</dbReference>
<comment type="function">
    <text evidence="4">Plays an important role in regulating the size of autophagosomes during the formation process.</text>
</comment>
<dbReference type="PANTHER" id="PTHR45184">
    <property type="entry name" value="DNAJ PROTEIN ERDJ3A"/>
    <property type="match status" value="1"/>
</dbReference>
<keyword evidence="3" id="KW-0072">Autophagy</keyword>